<proteinExistence type="predicted"/>
<organism evidence="1 2">
    <name type="scientific">Anopheles christyi</name>
    <dbReference type="NCBI Taxonomy" id="43041"/>
    <lineage>
        <taxon>Eukaryota</taxon>
        <taxon>Metazoa</taxon>
        <taxon>Ecdysozoa</taxon>
        <taxon>Arthropoda</taxon>
        <taxon>Hexapoda</taxon>
        <taxon>Insecta</taxon>
        <taxon>Pterygota</taxon>
        <taxon>Neoptera</taxon>
        <taxon>Endopterygota</taxon>
        <taxon>Diptera</taxon>
        <taxon>Nematocera</taxon>
        <taxon>Culicoidea</taxon>
        <taxon>Culicidae</taxon>
        <taxon>Anophelinae</taxon>
        <taxon>Anopheles</taxon>
    </lineage>
</organism>
<dbReference type="EnsemblMetazoa" id="ACHR001424-RA">
    <property type="protein sequence ID" value="ACHR001424-PA"/>
    <property type="gene ID" value="ACHR001424"/>
</dbReference>
<evidence type="ECO:0000313" key="2">
    <source>
        <dbReference type="Proteomes" id="UP000075881"/>
    </source>
</evidence>
<dbReference type="Proteomes" id="UP000075881">
    <property type="component" value="Unassembled WGS sequence"/>
</dbReference>
<evidence type="ECO:0000313" key="1">
    <source>
        <dbReference type="EnsemblMetazoa" id="ACHR001424-PA"/>
    </source>
</evidence>
<reference evidence="2" key="1">
    <citation type="submission" date="2013-03" db="EMBL/GenBank/DDBJ databases">
        <title>The Genome Sequence of Anopheles christyi ACHKN1017.</title>
        <authorList>
            <consortium name="The Broad Institute Genomics Platform"/>
            <person name="Neafsey D.E."/>
            <person name="Besansky N."/>
            <person name="Walker B."/>
            <person name="Young S.K."/>
            <person name="Zeng Q."/>
            <person name="Gargeya S."/>
            <person name="Fitzgerald M."/>
            <person name="Haas B."/>
            <person name="Abouelleil A."/>
            <person name="Allen A.W."/>
            <person name="Alvarado L."/>
            <person name="Arachchi H.M."/>
            <person name="Berlin A.M."/>
            <person name="Chapman S.B."/>
            <person name="Gainer-Dewar J."/>
            <person name="Goldberg J."/>
            <person name="Griggs A."/>
            <person name="Gujja S."/>
            <person name="Hansen M."/>
            <person name="Howarth C."/>
            <person name="Imamovic A."/>
            <person name="Ireland A."/>
            <person name="Larimer J."/>
            <person name="McCowan C."/>
            <person name="Murphy C."/>
            <person name="Pearson M."/>
            <person name="Poon T.W."/>
            <person name="Priest M."/>
            <person name="Roberts A."/>
            <person name="Saif S."/>
            <person name="Shea T."/>
            <person name="Sisk P."/>
            <person name="Sykes S."/>
            <person name="Wortman J."/>
            <person name="Nusbaum C."/>
            <person name="Birren B."/>
        </authorList>
    </citation>
    <scope>NUCLEOTIDE SEQUENCE [LARGE SCALE GENOMIC DNA]</scope>
    <source>
        <strain evidence="2">ACHKN1017</strain>
    </source>
</reference>
<sequence length="266" mass="30835">MFQRQKQSECDPTKSLQAHVQTTYTISYTLKAEVKMFVKYFLLIALVQAVCAQQQFDVLVEFGTNFSTLAINTENEINELYHFNADMVREFNRELLLELGRMVPEMREADSSFQQQIAAADGVDDECREYAQDLRELFLLFQNWDIQDCAYYAHAELEEDSINRFLPYAITFSSENTRSISQVVESFGRNNAVTDFDALVTELDGEWEYYQTLAISFGDFLFDEILAHADVADRVYLDLVECRETAIDLQQSDQEYILAYLDSNCE</sequence>
<accession>A0A182JSE2</accession>
<name>A0A182JSE2_9DIPT</name>
<evidence type="ECO:0008006" key="3">
    <source>
        <dbReference type="Google" id="ProtNLM"/>
    </source>
</evidence>
<keyword evidence="2" id="KW-1185">Reference proteome</keyword>
<dbReference type="VEuPathDB" id="VectorBase:ACHR001424"/>
<dbReference type="AlphaFoldDB" id="A0A182JSE2"/>
<protein>
    <recommendedName>
        <fullName evidence="3">Protein TsetseEP domain-containing protein</fullName>
    </recommendedName>
</protein>
<reference evidence="1" key="2">
    <citation type="submission" date="2020-05" db="UniProtKB">
        <authorList>
            <consortium name="EnsemblMetazoa"/>
        </authorList>
    </citation>
    <scope>IDENTIFICATION</scope>
    <source>
        <strain evidence="1">ACHKN1017</strain>
    </source>
</reference>